<evidence type="ECO:0000313" key="2">
    <source>
        <dbReference type="Proteomes" id="UP000827889"/>
    </source>
</evidence>
<proteinExistence type="predicted"/>
<sequence length="246" mass="27403">MDVTLSIDEPESWEQRRRRLEAIMGCDPGQRQHDPAESDKIMDPRLFSIAKEGDIDKFIKALEDHCAKERVSLPVLLGLRSPSKNTLLHAAAESDDIVRAVIEFVPRHLISCQNSRGETPLHIAVRAGKTGAVELLLPRGNPTCTDHSGNSPLHDAVRNRRYDVIHQLLSEDPNPLYRHDKGSKSPWCLAVETGDLEVLRILLEGPNEDEDQRRSESGSVFGMSPVHYVPENGYADHDVGKEAVAI</sequence>
<evidence type="ECO:0000256" key="1">
    <source>
        <dbReference type="PROSITE-ProRule" id="PRU00023"/>
    </source>
</evidence>
<name>A0ABM3HLV4_9MYRT</name>
<dbReference type="Pfam" id="PF12796">
    <property type="entry name" value="Ank_2"/>
    <property type="match status" value="1"/>
</dbReference>
<feature type="repeat" description="ANK" evidence="1">
    <location>
        <begin position="116"/>
        <end position="140"/>
    </location>
</feature>
<dbReference type="Proteomes" id="UP000827889">
    <property type="component" value="Chromosome 7"/>
</dbReference>
<accession>A0ABM3HLV4</accession>
<keyword evidence="2" id="KW-1185">Reference proteome</keyword>
<dbReference type="Gene3D" id="1.25.40.20">
    <property type="entry name" value="Ankyrin repeat-containing domain"/>
    <property type="match status" value="1"/>
</dbReference>
<dbReference type="InterPro" id="IPR002110">
    <property type="entry name" value="Ankyrin_rpt"/>
</dbReference>
<reference evidence="3" key="1">
    <citation type="submission" date="2025-08" db="UniProtKB">
        <authorList>
            <consortium name="RefSeq"/>
        </authorList>
    </citation>
    <scope>IDENTIFICATION</scope>
    <source>
        <tissue evidence="3">Leaf</tissue>
    </source>
</reference>
<gene>
    <name evidence="3" type="primary">LOC115726820</name>
</gene>
<protein>
    <submittedName>
        <fullName evidence="3">Ankyrin-1-like</fullName>
    </submittedName>
</protein>
<dbReference type="SUPFAM" id="SSF48403">
    <property type="entry name" value="Ankyrin repeat"/>
    <property type="match status" value="1"/>
</dbReference>
<dbReference type="GeneID" id="115726820"/>
<evidence type="ECO:0000313" key="3">
    <source>
        <dbReference type="RefSeq" id="XP_048137566.1"/>
    </source>
</evidence>
<organism evidence="2 3">
    <name type="scientific">Rhodamnia argentea</name>
    <dbReference type="NCBI Taxonomy" id="178133"/>
    <lineage>
        <taxon>Eukaryota</taxon>
        <taxon>Viridiplantae</taxon>
        <taxon>Streptophyta</taxon>
        <taxon>Embryophyta</taxon>
        <taxon>Tracheophyta</taxon>
        <taxon>Spermatophyta</taxon>
        <taxon>Magnoliopsida</taxon>
        <taxon>eudicotyledons</taxon>
        <taxon>Gunneridae</taxon>
        <taxon>Pentapetalae</taxon>
        <taxon>rosids</taxon>
        <taxon>malvids</taxon>
        <taxon>Myrtales</taxon>
        <taxon>Myrtaceae</taxon>
        <taxon>Myrtoideae</taxon>
        <taxon>Myrteae</taxon>
        <taxon>Australasian group</taxon>
        <taxon>Rhodamnia</taxon>
    </lineage>
</organism>
<dbReference type="RefSeq" id="XP_048137566.1">
    <property type="nucleotide sequence ID" value="XM_048281609.1"/>
</dbReference>
<dbReference type="SMART" id="SM00248">
    <property type="entry name" value="ANK"/>
    <property type="match status" value="4"/>
</dbReference>
<dbReference type="PROSITE" id="PS50297">
    <property type="entry name" value="ANK_REP_REGION"/>
    <property type="match status" value="2"/>
</dbReference>
<dbReference type="PROSITE" id="PS50088">
    <property type="entry name" value="ANK_REPEAT"/>
    <property type="match status" value="2"/>
</dbReference>
<keyword evidence="1" id="KW-0040">ANK repeat</keyword>
<dbReference type="PANTHER" id="PTHR24121">
    <property type="entry name" value="NO MECHANORECEPTOR POTENTIAL C, ISOFORM D-RELATED"/>
    <property type="match status" value="1"/>
</dbReference>
<dbReference type="InterPro" id="IPR036770">
    <property type="entry name" value="Ankyrin_rpt-contain_sf"/>
</dbReference>
<feature type="repeat" description="ANK" evidence="1">
    <location>
        <begin position="148"/>
        <end position="180"/>
    </location>
</feature>
<dbReference type="PANTHER" id="PTHR24121:SF22">
    <property type="entry name" value="PROTEIN ACCELERATED CELL DEATH 6-LIKE"/>
    <property type="match status" value="1"/>
</dbReference>